<dbReference type="KEGG" id="aor:AO090003000430"/>
<dbReference type="GeneID" id="35119527"/>
<evidence type="ECO:0000313" key="2">
    <source>
        <dbReference type="EMBL" id="BAE57609.1"/>
    </source>
</evidence>
<accession>Q2ULF6</accession>
<dbReference type="STRING" id="510516.Q2ULF6"/>
<evidence type="ECO:0000313" key="3">
    <source>
        <dbReference type="Proteomes" id="UP000006564"/>
    </source>
</evidence>
<feature type="compositionally biased region" description="Polar residues" evidence="1">
    <location>
        <begin position="101"/>
        <end position="111"/>
    </location>
</feature>
<dbReference type="AlphaFoldDB" id="Q2ULF6"/>
<proteinExistence type="predicted"/>
<dbReference type="HOGENOM" id="CLU_1686173_0_0_1"/>
<protein>
    <submittedName>
        <fullName evidence="2">DNA, SC003</fullName>
    </submittedName>
</protein>
<feature type="region of interest" description="Disordered" evidence="1">
    <location>
        <begin position="1"/>
        <end position="156"/>
    </location>
</feature>
<feature type="compositionally biased region" description="Low complexity" evidence="1">
    <location>
        <begin position="112"/>
        <end position="128"/>
    </location>
</feature>
<sequence length="156" mass="17328">MVKIEHLYVLKNPNEPDNLDPTSTSQELGPIDVPTVQAGNMPFDGLRPSGHETQNSSGGLQDLPIKSRDNKRKSLSDNDKNESYESDDLDKNDRAAEEQLHNSFLTEESMNSKARGSSQRTSSSQGPRRSGRKRRKISNYSKLIDVGAETSDHESV</sequence>
<dbReference type="RefSeq" id="XP_023089962.1">
    <property type="nucleotide sequence ID" value="XM_023234888.1"/>
</dbReference>
<keyword evidence="3" id="KW-1185">Reference proteome</keyword>
<gene>
    <name evidence="2" type="ORF">AO090003000430</name>
</gene>
<dbReference type="Proteomes" id="UP000006564">
    <property type="component" value="Chromosome 2"/>
</dbReference>
<name>Q2ULF6_ASPOR</name>
<feature type="compositionally biased region" description="Basic and acidic residues" evidence="1">
    <location>
        <begin position="65"/>
        <end position="100"/>
    </location>
</feature>
<evidence type="ECO:0000256" key="1">
    <source>
        <dbReference type="SAM" id="MobiDB-lite"/>
    </source>
</evidence>
<organism evidence="2 3">
    <name type="scientific">Aspergillus oryzae (strain ATCC 42149 / RIB 40)</name>
    <name type="common">Yellow koji mold</name>
    <dbReference type="NCBI Taxonomy" id="510516"/>
    <lineage>
        <taxon>Eukaryota</taxon>
        <taxon>Fungi</taxon>
        <taxon>Dikarya</taxon>
        <taxon>Ascomycota</taxon>
        <taxon>Pezizomycotina</taxon>
        <taxon>Eurotiomycetes</taxon>
        <taxon>Eurotiomycetidae</taxon>
        <taxon>Eurotiales</taxon>
        <taxon>Aspergillaceae</taxon>
        <taxon>Aspergillus</taxon>
        <taxon>Aspergillus subgen. Circumdati</taxon>
    </lineage>
</organism>
<dbReference type="EMBL" id="BA000050">
    <property type="protein sequence ID" value="BAE57609.1"/>
    <property type="molecule type" value="Genomic_DNA"/>
</dbReference>
<reference evidence="2 3" key="1">
    <citation type="journal article" date="2005" name="Nature">
        <title>Genome sequencing and analysis of Aspergillus oryzae.</title>
        <authorList>
            <person name="Machida M."/>
            <person name="Asai K."/>
            <person name="Sano M."/>
            <person name="Tanaka T."/>
            <person name="Kumagai T."/>
            <person name="Terai G."/>
            <person name="Kusumoto K."/>
            <person name="Arima T."/>
            <person name="Akita O."/>
            <person name="Kashiwagi Y."/>
            <person name="Abe K."/>
            <person name="Gomi K."/>
            <person name="Horiuchi H."/>
            <person name="Kitamoto K."/>
            <person name="Kobayashi T."/>
            <person name="Takeuchi M."/>
            <person name="Denning D.W."/>
            <person name="Galagan J.E."/>
            <person name="Nierman W.C."/>
            <person name="Yu J."/>
            <person name="Archer D.B."/>
            <person name="Bennett J.W."/>
            <person name="Bhatnagar D."/>
            <person name="Cleveland T.E."/>
            <person name="Fedorova N.D."/>
            <person name="Gotoh O."/>
            <person name="Horikawa H."/>
            <person name="Hosoyama A."/>
            <person name="Ichinomiya M."/>
            <person name="Igarashi R."/>
            <person name="Iwashita K."/>
            <person name="Juvvadi P.R."/>
            <person name="Kato M."/>
            <person name="Kato Y."/>
            <person name="Kin T."/>
            <person name="Kokubun A."/>
            <person name="Maeda H."/>
            <person name="Maeyama N."/>
            <person name="Maruyama J."/>
            <person name="Nagasaki H."/>
            <person name="Nakajima T."/>
            <person name="Oda K."/>
            <person name="Okada K."/>
            <person name="Paulsen I."/>
            <person name="Sakamoto K."/>
            <person name="Sawano T."/>
            <person name="Takahashi M."/>
            <person name="Takase K."/>
            <person name="Terabayashi Y."/>
            <person name="Wortman J."/>
            <person name="Yamada O."/>
            <person name="Yamagata Y."/>
            <person name="Anazawa H."/>
            <person name="Hata Y."/>
            <person name="Koide Y."/>
            <person name="Komori T."/>
            <person name="Koyama Y."/>
            <person name="Minetoki T."/>
            <person name="Suharnan S."/>
            <person name="Tanaka A."/>
            <person name="Isono K."/>
            <person name="Kuhara S."/>
            <person name="Ogasawara N."/>
            <person name="Kikuchi H."/>
        </authorList>
    </citation>
    <scope>NUCLEOTIDE SEQUENCE [LARGE SCALE GENOMIC DNA]</scope>
    <source>
        <strain evidence="3">ATCC 42149 / RIB 40</strain>
    </source>
</reference>
<dbReference type="EMBL" id="AP007155">
    <property type="protein sequence ID" value="BAE57609.1"/>
    <property type="molecule type" value="Genomic_DNA"/>
</dbReference>